<protein>
    <submittedName>
        <fullName evidence="1">Uncharacterized protein</fullName>
    </submittedName>
</protein>
<accession>A0A6C0EGJ8</accession>
<name>A0A6C0EGJ8_9ZZZZ</name>
<proteinExistence type="predicted"/>
<reference evidence="1" key="1">
    <citation type="journal article" date="2020" name="Nature">
        <title>Giant virus diversity and host interactions through global metagenomics.</title>
        <authorList>
            <person name="Schulz F."/>
            <person name="Roux S."/>
            <person name="Paez-Espino D."/>
            <person name="Jungbluth S."/>
            <person name="Walsh D.A."/>
            <person name="Denef V.J."/>
            <person name="McMahon K.D."/>
            <person name="Konstantinidis K.T."/>
            <person name="Eloe-Fadrosh E.A."/>
            <person name="Kyrpides N.C."/>
            <person name="Woyke T."/>
        </authorList>
    </citation>
    <scope>NUCLEOTIDE SEQUENCE</scope>
    <source>
        <strain evidence="1">GVMAG-M-3300001348-25</strain>
    </source>
</reference>
<sequence length="114" mass="13935">MKSQIFCKDPNYNDFNIFLNAIAIPNKENRISITSTIYKQAEYKNMIQPFVDNLQLYYHKSKAHYLDNVTYKRFVTILRQLCRFFHVYYKSEIKYIGTSYFINYYVYLPKDFNM</sequence>
<evidence type="ECO:0000313" key="1">
    <source>
        <dbReference type="EMBL" id="QHT28337.1"/>
    </source>
</evidence>
<organism evidence="1">
    <name type="scientific">viral metagenome</name>
    <dbReference type="NCBI Taxonomy" id="1070528"/>
    <lineage>
        <taxon>unclassified sequences</taxon>
        <taxon>metagenomes</taxon>
        <taxon>organismal metagenomes</taxon>
    </lineage>
</organism>
<dbReference type="AlphaFoldDB" id="A0A6C0EGJ8"/>
<dbReference type="EMBL" id="MN738855">
    <property type="protein sequence ID" value="QHT28337.1"/>
    <property type="molecule type" value="Genomic_DNA"/>
</dbReference>